<dbReference type="PANTHER" id="PTHR30536">
    <property type="entry name" value="ALTRONATE/GALACTARATE DEHYDRATASE"/>
    <property type="match status" value="1"/>
</dbReference>
<evidence type="ECO:0000259" key="3">
    <source>
        <dbReference type="SMART" id="SM00858"/>
    </source>
</evidence>
<sequence length="516" mass="55941">MTATTLEQDRTRAPVLRLSAGDNVVVAIREISEGTELSEEGVTTRQQVPQGHKIATRPIQAGAPILKFETVIGYAAHDILPGEWLHSHNIRFDAVEKDYAFARDYRPTEILPEDERARFQGIRRANGKVGTRNYIGLFVTVNCSATVARKIANYFDEERISGWPNVDGVIPFIHESGCGMELTGEPMDLLRRTLAGYIRHPNMAGAVVCSLGCERNNLMQFFEEQSLAEGKMLRTITMQHVGGTARAIAEGKAAVREMLEEANKVRREPCSAEHITIGMQCGGSDGLSGLTANPALGHAADILIRNGGTAILSETPEIFGVEHLLTRRARNETIGRKLVERMDWWLEHTKGKDTQINGVVSPGNQAGGLANVLEKSLGGAKKGGTTGLMEVYRYAEPVTEKGLVFMDTPGFDPVSATGQIAGGANLICFTTGRGSCFGSYPSPTIKLASNTPMFTRMEEDMDINCGRIVDGEMSLEEMGEAIFQKILAIASGEKSKSEALGVGEEEFAPWPIGVTG</sequence>
<evidence type="ECO:0000256" key="2">
    <source>
        <dbReference type="ARBA" id="ARBA00023239"/>
    </source>
</evidence>
<dbReference type="PANTHER" id="PTHR30536:SF5">
    <property type="entry name" value="ALTRONATE DEHYDRATASE"/>
    <property type="match status" value="1"/>
</dbReference>
<name>A0A3M0MD24_9RHOB</name>
<dbReference type="InterPro" id="IPR052172">
    <property type="entry name" value="UxaA_altronate/galactarate_dh"/>
</dbReference>
<keyword evidence="5" id="KW-1185">Reference proteome</keyword>
<dbReference type="Gene3D" id="2.30.130.110">
    <property type="match status" value="1"/>
</dbReference>
<evidence type="ECO:0000313" key="5">
    <source>
        <dbReference type="Proteomes" id="UP000273516"/>
    </source>
</evidence>
<comment type="similarity">
    <text evidence="1">Belongs to the UxaA family.</text>
</comment>
<dbReference type="InterPro" id="IPR044144">
    <property type="entry name" value="SAF_UxaA/GarD"/>
</dbReference>
<organism evidence="4 5">
    <name type="scientific">Paracoccus alkanivorans</name>
    <dbReference type="NCBI Taxonomy" id="2116655"/>
    <lineage>
        <taxon>Bacteria</taxon>
        <taxon>Pseudomonadati</taxon>
        <taxon>Pseudomonadota</taxon>
        <taxon>Alphaproteobacteria</taxon>
        <taxon>Rhodobacterales</taxon>
        <taxon>Paracoccaceae</taxon>
        <taxon>Paracoccus</taxon>
    </lineage>
</organism>
<dbReference type="GO" id="GO:0016829">
    <property type="term" value="F:lyase activity"/>
    <property type="evidence" value="ECO:0007669"/>
    <property type="project" value="UniProtKB-KW"/>
</dbReference>
<dbReference type="CDD" id="cd11613">
    <property type="entry name" value="SAF_AH_GD"/>
    <property type="match status" value="1"/>
</dbReference>
<dbReference type="InterPro" id="IPR013974">
    <property type="entry name" value="SAF"/>
</dbReference>
<proteinExistence type="inferred from homology"/>
<reference evidence="4 5" key="1">
    <citation type="submission" date="2018-07" db="EMBL/GenBank/DDBJ databases">
        <authorList>
            <person name="Zhang Y."/>
            <person name="Wang L."/>
            <person name="Ma S."/>
        </authorList>
    </citation>
    <scope>NUCLEOTIDE SEQUENCE [LARGE SCALE GENOMIC DNA]</scope>
    <source>
        <strain evidence="4 5">4-2</strain>
    </source>
</reference>
<protein>
    <submittedName>
        <fullName evidence="4">Altronate dehydratase</fullName>
    </submittedName>
</protein>
<dbReference type="InterPro" id="IPR048332">
    <property type="entry name" value="GD_AH_C"/>
</dbReference>
<dbReference type="EMBL" id="QOKZ01000003">
    <property type="protein sequence ID" value="RMC35658.1"/>
    <property type="molecule type" value="Genomic_DNA"/>
</dbReference>
<evidence type="ECO:0000313" key="4">
    <source>
        <dbReference type="EMBL" id="RMC35658.1"/>
    </source>
</evidence>
<accession>A0A3M0MD24</accession>
<gene>
    <name evidence="4" type="ORF">C9E81_10615</name>
</gene>
<dbReference type="GO" id="GO:0019698">
    <property type="term" value="P:D-galacturonate catabolic process"/>
    <property type="evidence" value="ECO:0007669"/>
    <property type="project" value="TreeGrafter"/>
</dbReference>
<dbReference type="RefSeq" id="WP_122112282.1">
    <property type="nucleotide sequence ID" value="NZ_QOKZ01000003.1"/>
</dbReference>
<dbReference type="SMART" id="SM00858">
    <property type="entry name" value="SAF"/>
    <property type="match status" value="1"/>
</dbReference>
<keyword evidence="2" id="KW-0456">Lyase</keyword>
<feature type="domain" description="SAF" evidence="3">
    <location>
        <begin position="22"/>
        <end position="91"/>
    </location>
</feature>
<dbReference type="InterPro" id="IPR007392">
    <property type="entry name" value="GD_AH_second"/>
</dbReference>
<comment type="caution">
    <text evidence="4">The sequence shown here is derived from an EMBL/GenBank/DDBJ whole genome shotgun (WGS) entry which is preliminary data.</text>
</comment>
<dbReference type="Pfam" id="PF20629">
    <property type="entry name" value="GD_AH_C"/>
    <property type="match status" value="1"/>
</dbReference>
<dbReference type="Pfam" id="PF04295">
    <property type="entry name" value="GD_AH_second"/>
    <property type="match status" value="1"/>
</dbReference>
<dbReference type="OrthoDB" id="9804574at2"/>
<evidence type="ECO:0000256" key="1">
    <source>
        <dbReference type="ARBA" id="ARBA00010986"/>
    </source>
</evidence>
<dbReference type="AlphaFoldDB" id="A0A3M0MD24"/>
<dbReference type="Proteomes" id="UP000273516">
    <property type="component" value="Unassembled WGS sequence"/>
</dbReference>
<dbReference type="Pfam" id="PF08666">
    <property type="entry name" value="SAF"/>
    <property type="match status" value="1"/>
</dbReference>